<name>A0AAV5GEB0_9BASI</name>
<proteinExistence type="inferred from homology"/>
<feature type="region of interest" description="Disordered" evidence="2">
    <location>
        <begin position="191"/>
        <end position="210"/>
    </location>
</feature>
<accession>A0AAV5GEB0</accession>
<dbReference type="GO" id="GO:0005737">
    <property type="term" value="C:cytoplasm"/>
    <property type="evidence" value="ECO:0007669"/>
    <property type="project" value="TreeGrafter"/>
</dbReference>
<keyword evidence="4" id="KW-1185">Reference proteome</keyword>
<protein>
    <recommendedName>
        <fullName evidence="5">Cell division cycle protein 123</fullName>
    </recommendedName>
</protein>
<dbReference type="AlphaFoldDB" id="A0AAV5GEB0"/>
<evidence type="ECO:0000313" key="4">
    <source>
        <dbReference type="Proteomes" id="UP001342314"/>
    </source>
</evidence>
<evidence type="ECO:0000256" key="2">
    <source>
        <dbReference type="SAM" id="MobiDB-lite"/>
    </source>
</evidence>
<dbReference type="Pfam" id="PF07065">
    <property type="entry name" value="D123"/>
    <property type="match status" value="1"/>
</dbReference>
<dbReference type="InterPro" id="IPR009772">
    <property type="entry name" value="CDC123"/>
</dbReference>
<organism evidence="3 4">
    <name type="scientific">Rhodotorula paludigena</name>
    <dbReference type="NCBI Taxonomy" id="86838"/>
    <lineage>
        <taxon>Eukaryota</taxon>
        <taxon>Fungi</taxon>
        <taxon>Dikarya</taxon>
        <taxon>Basidiomycota</taxon>
        <taxon>Pucciniomycotina</taxon>
        <taxon>Microbotryomycetes</taxon>
        <taxon>Sporidiobolales</taxon>
        <taxon>Sporidiobolaceae</taxon>
        <taxon>Rhodotorula</taxon>
    </lineage>
</organism>
<dbReference type="PANTHER" id="PTHR15323">
    <property type="entry name" value="D123 PROTEIN"/>
    <property type="match status" value="1"/>
</dbReference>
<dbReference type="EMBL" id="BQKY01000007">
    <property type="protein sequence ID" value="GJN90901.1"/>
    <property type="molecule type" value="Genomic_DNA"/>
</dbReference>
<comment type="caution">
    <text evidence="3">The sequence shown here is derived from an EMBL/GenBank/DDBJ whole genome shotgun (WGS) entry which is preliminary data.</text>
</comment>
<feature type="region of interest" description="Disordered" evidence="2">
    <location>
        <begin position="341"/>
        <end position="371"/>
    </location>
</feature>
<feature type="compositionally biased region" description="Low complexity" evidence="2">
    <location>
        <begin position="193"/>
        <end position="207"/>
    </location>
</feature>
<comment type="similarity">
    <text evidence="1">Belongs to the CDC123 family.</text>
</comment>
<reference evidence="3 4" key="1">
    <citation type="submission" date="2021-12" db="EMBL/GenBank/DDBJ databases">
        <title>High titer production of polyol ester of fatty acids by Rhodotorula paludigena BS15 towards product separation-free biomass refinery.</title>
        <authorList>
            <person name="Mano J."/>
            <person name="Ono H."/>
            <person name="Tanaka T."/>
            <person name="Naito K."/>
            <person name="Sushida H."/>
            <person name="Ike M."/>
            <person name="Tokuyasu K."/>
            <person name="Kitaoka M."/>
        </authorList>
    </citation>
    <scope>NUCLEOTIDE SEQUENCE [LARGE SCALE GENOMIC DNA]</scope>
    <source>
        <strain evidence="3 4">BS15</strain>
    </source>
</reference>
<evidence type="ECO:0008006" key="5">
    <source>
        <dbReference type="Google" id="ProtNLM"/>
    </source>
</evidence>
<feature type="compositionally biased region" description="Low complexity" evidence="2">
    <location>
        <begin position="69"/>
        <end position="78"/>
    </location>
</feature>
<dbReference type="PANTHER" id="PTHR15323:SF6">
    <property type="entry name" value="CELL DIVISION CYCLE PROTEIN 123 HOMOLOG"/>
    <property type="match status" value="1"/>
</dbReference>
<feature type="compositionally biased region" description="Acidic residues" evidence="2">
    <location>
        <begin position="59"/>
        <end position="68"/>
    </location>
</feature>
<evidence type="ECO:0000313" key="3">
    <source>
        <dbReference type="EMBL" id="GJN90901.1"/>
    </source>
</evidence>
<feature type="compositionally biased region" description="Acidic residues" evidence="2">
    <location>
        <begin position="351"/>
        <end position="360"/>
    </location>
</feature>
<evidence type="ECO:0000256" key="1">
    <source>
        <dbReference type="ARBA" id="ARBA00011047"/>
    </source>
</evidence>
<feature type="region of interest" description="Disordered" evidence="2">
    <location>
        <begin position="50"/>
        <end position="90"/>
    </location>
</feature>
<gene>
    <name evidence="3" type="ORF">Rhopal_003915-T1</name>
</gene>
<feature type="compositionally biased region" description="Basic and acidic residues" evidence="2">
    <location>
        <begin position="361"/>
        <end position="371"/>
    </location>
</feature>
<sequence>MRDVLACQFSSWYPLFKRCSPKATVIRPIPDEADFLDYLESDGLFLPEGSGPMGISELSDSDDEEEVPADPSASSNASSDEDDEPPRTFSFPRLDAEIRSVLSRYDGAVFPKLNWSSPQDAAWMLPGQNLKCQNPGDVYLLLKSSDFISHDLDHAFDDCVDYPLPATAQREIHPNPPSTTELNEEDLARLTISSSPPLSPPHARSAPTQRKARPYSFELVLKKWFEMPGSQQWRCFVRDNRLLEETRRDLRDKISQFWEDEVRDKAPLSNYVFDVYLTRDASRVFLIDLNPAPELRLVDSPVASASSMPRYSHNRVPKDVIELSQGQSVAEFAKEWMEQVKEATVGGNGEQDSDSEEDETAQPKRVELVGR</sequence>
<dbReference type="Proteomes" id="UP001342314">
    <property type="component" value="Unassembled WGS sequence"/>
</dbReference>